<dbReference type="AlphaFoldDB" id="A0A1A2V2X9"/>
<proteinExistence type="predicted"/>
<dbReference type="Proteomes" id="UP000092207">
    <property type="component" value="Unassembled WGS sequence"/>
</dbReference>
<dbReference type="EMBL" id="LZJY01000298">
    <property type="protein sequence ID" value="OBH95146.1"/>
    <property type="molecule type" value="Genomic_DNA"/>
</dbReference>
<gene>
    <name evidence="2" type="ORF">A5679_21710</name>
</gene>
<evidence type="ECO:0000256" key="1">
    <source>
        <dbReference type="SAM" id="Phobius"/>
    </source>
</evidence>
<feature type="transmembrane region" description="Helical" evidence="1">
    <location>
        <begin position="94"/>
        <end position="115"/>
    </location>
</feature>
<organism evidence="2 3">
    <name type="scientific">Mycobacterium scrofulaceum</name>
    <dbReference type="NCBI Taxonomy" id="1783"/>
    <lineage>
        <taxon>Bacteria</taxon>
        <taxon>Bacillati</taxon>
        <taxon>Actinomycetota</taxon>
        <taxon>Actinomycetes</taxon>
        <taxon>Mycobacteriales</taxon>
        <taxon>Mycobacteriaceae</taxon>
        <taxon>Mycobacterium</taxon>
    </lineage>
</organism>
<protein>
    <submittedName>
        <fullName evidence="2">Uncharacterized protein</fullName>
    </submittedName>
</protein>
<accession>A0A1A2V2X9</accession>
<evidence type="ECO:0000313" key="2">
    <source>
        <dbReference type="EMBL" id="OBH95146.1"/>
    </source>
</evidence>
<feature type="transmembrane region" description="Helical" evidence="1">
    <location>
        <begin position="42"/>
        <end position="63"/>
    </location>
</feature>
<sequence length="150" mass="16016">MATPNTPGEPAAGTPSTATTHSLLANYDDEAPRVIRVRLAPWDVACTVALLALLLVLATATAWPDRLFGFLEHVCADETCGPVPFGVDYYIRPIVWGGIGAAIAAAVLGPIVSLLKGWYMSFWPVLALMLTLLSAVVGSLLTVFSERYWA</sequence>
<feature type="transmembrane region" description="Helical" evidence="1">
    <location>
        <begin position="122"/>
        <end position="144"/>
    </location>
</feature>
<dbReference type="RefSeq" id="WP_067308067.1">
    <property type="nucleotide sequence ID" value="NZ_LZJY01000298.1"/>
</dbReference>
<keyword evidence="1" id="KW-1133">Transmembrane helix</keyword>
<keyword evidence="1" id="KW-0472">Membrane</keyword>
<evidence type="ECO:0000313" key="3">
    <source>
        <dbReference type="Proteomes" id="UP000092207"/>
    </source>
</evidence>
<comment type="caution">
    <text evidence="2">The sequence shown here is derived from an EMBL/GenBank/DDBJ whole genome shotgun (WGS) entry which is preliminary data.</text>
</comment>
<reference evidence="2 3" key="1">
    <citation type="submission" date="2016-06" db="EMBL/GenBank/DDBJ databases">
        <authorList>
            <person name="Kjaerup R.B."/>
            <person name="Dalgaard T.S."/>
            <person name="Juul-Madsen H.R."/>
        </authorList>
    </citation>
    <scope>NUCLEOTIDE SEQUENCE [LARGE SCALE GENOMIC DNA]</scope>
    <source>
        <strain evidence="2 3">E2838</strain>
    </source>
</reference>
<keyword evidence="1" id="KW-0812">Transmembrane</keyword>
<name>A0A1A2V2X9_MYCSC</name>